<dbReference type="EMBL" id="AC149290">
    <property type="protein sequence ID" value="AAT38725.2"/>
    <property type="molecule type" value="Genomic_DNA"/>
</dbReference>
<reference evidence="2" key="2">
    <citation type="submission" date="2006-08" db="EMBL/GenBank/DDBJ databases">
        <authorList>
            <person name="Childs K."/>
        </authorList>
    </citation>
    <scope>NUCLEOTIDE SEQUENCE</scope>
</reference>
<dbReference type="AlphaFoldDB" id="Q6L3S1"/>
<reference evidence="2" key="1">
    <citation type="submission" date="2004-05" db="EMBL/GenBank/DDBJ databases">
        <authorList>
            <person name="Buell R."/>
            <person name="Liu J."/>
            <person name="Childs K."/>
            <person name="Zaborsky J."/>
            <person name="Tallon L."/>
            <person name="Wirtz U."/>
            <person name="Wei F."/>
            <person name="Kuang H."/>
            <person name="Zhang P."/>
            <person name="Marano M."/>
            <person name="Baker B."/>
        </authorList>
    </citation>
    <scope>NUCLEOTIDE SEQUENCE</scope>
</reference>
<protein>
    <submittedName>
        <fullName evidence="2">Uncharacterized protein</fullName>
    </submittedName>
</protein>
<feature type="compositionally biased region" description="Basic and acidic residues" evidence="1">
    <location>
        <begin position="74"/>
        <end position="87"/>
    </location>
</feature>
<proteinExistence type="predicted"/>
<gene>
    <name evidence="2" type="ORF">SDM1_41t00018</name>
</gene>
<evidence type="ECO:0000256" key="1">
    <source>
        <dbReference type="SAM" id="MobiDB-lite"/>
    </source>
</evidence>
<feature type="region of interest" description="Disordered" evidence="1">
    <location>
        <begin position="58"/>
        <end position="88"/>
    </location>
</feature>
<accession>Q6L3S1</accession>
<evidence type="ECO:0000313" key="2">
    <source>
        <dbReference type="EMBL" id="AAT38725.2"/>
    </source>
</evidence>
<name>Q6L3S1_SOLDE</name>
<sequence>MHKKGEGLILKGKDKRTDLIDEADQKKDAKRDKSLASKVTPLETALCTKLTVGNRSGLEKKDMTAWENSSSDSDDSKHCDDSFMAKSDEEDDDEKVTLSYLKQNLNTFSTNKLRKLVVVLLDLISERMTKNDIMNNSLDIPQDGKIIFVAQISDIENQMVVREAKNLELKEKIKGATTGYQLIKFALERNLVLERDLVYVKEELDKSLKWITSSKIHTNLIGQGNNSRGVMDCEKIDPPYNPHSKTISYADNLLYVHCGRDEHLKKDCLVLKNGCSKHVTGKLKTFSLSRYFNVEVSHLVMARKALVEGKSLGDLGFTKEKHFLPNPSCRRASWSPKWLGELPKCPWGFLVDCPHGLVISESTKGPPHRLVGCLHEEAFWKS</sequence>
<organism evidence="2">
    <name type="scientific">Solanum demissum</name>
    <name type="common">Wild potato</name>
    <dbReference type="NCBI Taxonomy" id="50514"/>
    <lineage>
        <taxon>Eukaryota</taxon>
        <taxon>Viridiplantae</taxon>
        <taxon>Streptophyta</taxon>
        <taxon>Embryophyta</taxon>
        <taxon>Tracheophyta</taxon>
        <taxon>Spermatophyta</taxon>
        <taxon>Magnoliopsida</taxon>
        <taxon>eudicotyledons</taxon>
        <taxon>Gunneridae</taxon>
        <taxon>Pentapetalae</taxon>
        <taxon>asterids</taxon>
        <taxon>lamiids</taxon>
        <taxon>Solanales</taxon>
        <taxon>Solanaceae</taxon>
        <taxon>Solanoideae</taxon>
        <taxon>Solaneae</taxon>
        <taxon>Solanum</taxon>
    </lineage>
</organism>